<feature type="domain" description="Muniscin C-terminal" evidence="7">
    <location>
        <begin position="1010"/>
        <end position="1158"/>
    </location>
</feature>
<dbReference type="EnsemblMetazoa" id="PPA10954b.1">
    <property type="protein sequence ID" value="PPA10954b.1"/>
    <property type="gene ID" value="WBGene00100508"/>
</dbReference>
<dbReference type="InterPro" id="IPR018808">
    <property type="entry name" value="Muniscin_C"/>
</dbReference>
<organism evidence="9 10">
    <name type="scientific">Pristionchus pacificus</name>
    <name type="common">Parasitic nematode worm</name>
    <dbReference type="NCBI Taxonomy" id="54126"/>
    <lineage>
        <taxon>Eukaryota</taxon>
        <taxon>Metazoa</taxon>
        <taxon>Ecdysozoa</taxon>
        <taxon>Nematoda</taxon>
        <taxon>Chromadorea</taxon>
        <taxon>Rhabditida</taxon>
        <taxon>Rhabditina</taxon>
        <taxon>Diplogasteromorpha</taxon>
        <taxon>Diplogasteroidea</taxon>
        <taxon>Neodiplogasteridae</taxon>
        <taxon>Pristionchus</taxon>
    </lineage>
</organism>
<keyword evidence="2 5" id="KW-0175">Coiled coil</keyword>
<evidence type="ECO:0000313" key="9">
    <source>
        <dbReference type="EnsemblMetazoa" id="PPA10954b.1"/>
    </source>
</evidence>
<evidence type="ECO:0000256" key="5">
    <source>
        <dbReference type="SAM" id="Coils"/>
    </source>
</evidence>
<keyword evidence="3" id="KW-0168">Coated pit</keyword>
<protein>
    <recommendedName>
        <fullName evidence="11">Fcho-1</fullName>
    </recommendedName>
</protein>
<feature type="region of interest" description="Disordered" evidence="6">
    <location>
        <begin position="739"/>
        <end position="788"/>
    </location>
</feature>
<keyword evidence="3" id="KW-0472">Membrane</keyword>
<feature type="region of interest" description="Disordered" evidence="6">
    <location>
        <begin position="435"/>
        <end position="478"/>
    </location>
</feature>
<feature type="compositionally biased region" description="Low complexity" evidence="6">
    <location>
        <begin position="350"/>
        <end position="360"/>
    </location>
</feature>
<dbReference type="FunFam" id="1.20.1270.60:FF:000216">
    <property type="entry name" value="Fcho-1"/>
    <property type="match status" value="1"/>
</dbReference>
<accession>A0A8R1YE80</accession>
<comment type="subcellular location">
    <subcellularLocation>
        <location evidence="4">Membrane</location>
        <location evidence="4">Coated pit</location>
    </subcellularLocation>
</comment>
<dbReference type="GO" id="GO:0006897">
    <property type="term" value="P:endocytosis"/>
    <property type="evidence" value="ECO:0007669"/>
    <property type="project" value="UniProtKB-KW"/>
</dbReference>
<evidence type="ECO:0000256" key="4">
    <source>
        <dbReference type="ARBA" id="ARBA00037878"/>
    </source>
</evidence>
<keyword evidence="10" id="KW-1185">Reference proteome</keyword>
<feature type="coiled-coil region" evidence="5">
    <location>
        <begin position="150"/>
        <end position="184"/>
    </location>
</feature>
<evidence type="ECO:0000259" key="7">
    <source>
        <dbReference type="Pfam" id="PF10291"/>
    </source>
</evidence>
<evidence type="ECO:0000256" key="6">
    <source>
        <dbReference type="SAM" id="MobiDB-lite"/>
    </source>
</evidence>
<feature type="compositionally biased region" description="Basic and acidic residues" evidence="6">
    <location>
        <begin position="435"/>
        <end position="461"/>
    </location>
</feature>
<evidence type="ECO:0000256" key="3">
    <source>
        <dbReference type="ARBA" id="ARBA00023176"/>
    </source>
</evidence>
<name>A0A8R1YE80_PRIPA</name>
<feature type="domain" description="GMIP/FCHO2-like FCH" evidence="8">
    <location>
        <begin position="15"/>
        <end position="262"/>
    </location>
</feature>
<evidence type="ECO:0000256" key="2">
    <source>
        <dbReference type="ARBA" id="ARBA00023054"/>
    </source>
</evidence>
<dbReference type="PANTHER" id="PTHR23065">
    <property type="entry name" value="PROLINE-SERINE-THREONINE PHOSPHATASE INTERACTING PROTEIN 1"/>
    <property type="match status" value="1"/>
</dbReference>
<dbReference type="InterPro" id="IPR027267">
    <property type="entry name" value="AH/BAR_dom_sf"/>
</dbReference>
<keyword evidence="1" id="KW-0254">Endocytosis</keyword>
<feature type="region of interest" description="Disordered" evidence="6">
    <location>
        <begin position="350"/>
        <end position="403"/>
    </location>
</feature>
<proteinExistence type="predicted"/>
<feature type="region of interest" description="Disordered" evidence="6">
    <location>
        <begin position="505"/>
        <end position="620"/>
    </location>
</feature>
<reference evidence="10" key="1">
    <citation type="journal article" date="2008" name="Nat. Genet.">
        <title>The Pristionchus pacificus genome provides a unique perspective on nematode lifestyle and parasitism.</title>
        <authorList>
            <person name="Dieterich C."/>
            <person name="Clifton S.W."/>
            <person name="Schuster L.N."/>
            <person name="Chinwalla A."/>
            <person name="Delehaunty K."/>
            <person name="Dinkelacker I."/>
            <person name="Fulton L."/>
            <person name="Fulton R."/>
            <person name="Godfrey J."/>
            <person name="Minx P."/>
            <person name="Mitreva M."/>
            <person name="Roeseler W."/>
            <person name="Tian H."/>
            <person name="Witte H."/>
            <person name="Yang S.P."/>
            <person name="Wilson R.K."/>
            <person name="Sommer R.J."/>
        </authorList>
    </citation>
    <scope>NUCLEOTIDE SEQUENCE [LARGE SCALE GENOMIC DNA]</scope>
    <source>
        <strain evidence="10">PS312</strain>
    </source>
</reference>
<evidence type="ECO:0000256" key="1">
    <source>
        <dbReference type="ARBA" id="ARBA00022583"/>
    </source>
</evidence>
<dbReference type="Pfam" id="PF22699">
    <property type="entry name" value="GMIP-like_FCH"/>
    <property type="match status" value="1"/>
</dbReference>
<dbReference type="Pfam" id="PF10291">
    <property type="entry name" value="muHD"/>
    <property type="match status" value="1"/>
</dbReference>
<feature type="compositionally biased region" description="Low complexity" evidence="6">
    <location>
        <begin position="463"/>
        <end position="478"/>
    </location>
</feature>
<evidence type="ECO:0008006" key="11">
    <source>
        <dbReference type="Google" id="ProtNLM"/>
    </source>
</evidence>
<evidence type="ECO:0000259" key="8">
    <source>
        <dbReference type="Pfam" id="PF22699"/>
    </source>
</evidence>
<dbReference type="AlphaFoldDB" id="A0A8R1YE80"/>
<feature type="region of interest" description="Disordered" evidence="6">
    <location>
        <begin position="259"/>
        <end position="285"/>
    </location>
</feature>
<dbReference type="Proteomes" id="UP000005239">
    <property type="component" value="Unassembled WGS sequence"/>
</dbReference>
<reference evidence="9" key="2">
    <citation type="submission" date="2022-06" db="UniProtKB">
        <authorList>
            <consortium name="EnsemblMetazoa"/>
        </authorList>
    </citation>
    <scope>IDENTIFICATION</scope>
    <source>
        <strain evidence="9">PS312</strain>
    </source>
</reference>
<sequence>MSGLKYRDQFWGDKHHGYHTLYERFKAGDEAVYELEMLIKEHSAMQEDQLRALAKTLGKVTNFASSGTSQMVEAWSLTKSTLELLQEIQMASFKSLQEQSRELARYRAELAHSKKRVKEGECVEAVSLMQTTTTCLQKAKETYMARCAELDKLRADQTASAKEINKAEQKLGRARDEYRAYTDKYEMVRADFEERMEKSADAFEAHDLSHLSTLKAAFVAFATAQQEQSEAMANVQTQFRESLATISVQALMDRFCSECSTGGERPPHMPFESLEGGGGAASSSAAAVQQPQPYILLSPSAAANAAAAAAAAGDNQSVGSSGKVGGGAAPAQIVDLLSDDPLPVQLQPLQQQQPVQLQPPVREEDVVLEEIDREETGRKEEDERREDLKEGEKREGENEEKKVLKREEWVEDWNLTSPRSKGEVSGMEALREVLNEEKSAGGKERFEKAKGVRGRKDEKETPLSSSMSASFSASLGGSRQKLAMWLPGKRKKTSSVCSTDVAAVEGGTEGVASSSGGGGFLNKFGRSRRSNKSKTDLPGAVAGEGGVGFDDAHSTASSSRSEDKPSCLLTHSLEPTQPTVDEEGFTIRGKEDDDAGADEAKWASCSSDEDDEDASNSLQQSRIRTLTIRPETAAKPNASVDELRDAIGSISLTRSSTFDKDPWSAMGGCSSMGRGGGGGVGGASPSFSQSLGPGAFSPLRAATTGGYEHRAQFSEADFSRSNVPLSFSASLSFGGSMARARPRGSISQQGGGGGGMDSTGQMITPSLTGDGRLQRHTESGSVFGSTQQQQQDCWGSQQMLAAEGGGERGFSGSTMNLMQATIAEQRVPIAAALNEYLHVWMKGTGVEDRTTRVFGTVLVSFAASSLPLLTDSATDIEPLQLSLLEQRDEPGGAVATPIKQIVPNAKIVSVLPAKEGDAAAAAAAAADPLHLQHDFTFDRAALAAWLQQQREERPQLAFFNLEVLRYELSLGTSITAEPPLLFTSYWKVTMLKEGEDDGGAFSQSNPTGRSHVDIRVDYRLNEACALLRGGASLTSIHFETKIGAPAAVANAVTEPAAEWDALTATLNWRLGELSLAGEAASGASAASASGAAASSGSLKARVYLTEGSGAPPPAPTSVQFTAPSVSLSSSSLALSPSSDTYHMSMLRRKVMAGKYFCEPQLRI</sequence>
<dbReference type="Gene3D" id="1.20.1270.60">
    <property type="entry name" value="Arfaptin homology (AH) domain/BAR domain"/>
    <property type="match status" value="1"/>
</dbReference>
<dbReference type="InterPro" id="IPR054713">
    <property type="entry name" value="GMIP/FCHO2-like_FCH"/>
</dbReference>
<dbReference type="GO" id="GO:0005905">
    <property type="term" value="C:clathrin-coated pit"/>
    <property type="evidence" value="ECO:0007669"/>
    <property type="project" value="UniProtKB-KW"/>
</dbReference>
<feature type="compositionally biased region" description="Low complexity" evidence="6">
    <location>
        <begin position="739"/>
        <end position="748"/>
    </location>
</feature>
<gene>
    <name evidence="9" type="primary">WBGene00100508</name>
</gene>
<dbReference type="PANTHER" id="PTHR23065:SF15">
    <property type="entry name" value="AT02057P"/>
    <property type="match status" value="1"/>
</dbReference>
<dbReference type="SUPFAM" id="SSF103657">
    <property type="entry name" value="BAR/IMD domain-like"/>
    <property type="match status" value="1"/>
</dbReference>
<evidence type="ECO:0000313" key="10">
    <source>
        <dbReference type="Proteomes" id="UP000005239"/>
    </source>
</evidence>
<feature type="compositionally biased region" description="Basic and acidic residues" evidence="6">
    <location>
        <begin position="374"/>
        <end position="403"/>
    </location>
</feature>